<dbReference type="InterPro" id="IPR058625">
    <property type="entry name" value="MdtA-like_BSH"/>
</dbReference>
<keyword evidence="1" id="KW-0175">Coiled coil</keyword>
<dbReference type="InterPro" id="IPR058792">
    <property type="entry name" value="Beta-barrel_RND_2"/>
</dbReference>
<evidence type="ECO:0000313" key="6">
    <source>
        <dbReference type="Proteomes" id="UP000240653"/>
    </source>
</evidence>
<dbReference type="RefSeq" id="WP_106723472.1">
    <property type="nucleotide sequence ID" value="NZ_PXYL01000003.1"/>
</dbReference>
<dbReference type="PANTHER" id="PTHR30386:SF24">
    <property type="entry name" value="MULTIDRUG RESISTANCE EFFLUX PUMP"/>
    <property type="match status" value="1"/>
</dbReference>
<dbReference type="Proteomes" id="UP000240653">
    <property type="component" value="Unassembled WGS sequence"/>
</dbReference>
<comment type="caution">
    <text evidence="5">The sequence shown here is derived from an EMBL/GenBank/DDBJ whole genome shotgun (WGS) entry which is preliminary data.</text>
</comment>
<dbReference type="SUPFAM" id="SSF111369">
    <property type="entry name" value="HlyD-like secretion proteins"/>
    <property type="match status" value="3"/>
</dbReference>
<name>A0A2P7SII3_9HYPH</name>
<dbReference type="PANTHER" id="PTHR30386">
    <property type="entry name" value="MEMBRANE FUSION SUBUNIT OF EMRAB-TOLC MULTIDRUG EFFLUX PUMP"/>
    <property type="match status" value="1"/>
</dbReference>
<accession>A0A2P7SII3</accession>
<dbReference type="Pfam" id="PF25954">
    <property type="entry name" value="Beta-barrel_RND_2"/>
    <property type="match status" value="1"/>
</dbReference>
<proteinExistence type="predicted"/>
<dbReference type="Pfam" id="PF25876">
    <property type="entry name" value="HH_MFP_RND"/>
    <property type="match status" value="1"/>
</dbReference>
<reference evidence="5 6" key="1">
    <citation type="submission" date="2018-03" db="EMBL/GenBank/DDBJ databases">
        <title>The draft genome of Mesorhizobium soli JCM 19897.</title>
        <authorList>
            <person name="Li L."/>
            <person name="Liu L."/>
            <person name="Liang L."/>
            <person name="Wang T."/>
            <person name="Zhang X."/>
        </authorList>
    </citation>
    <scope>NUCLEOTIDE SEQUENCE [LARGE SCALE GENOMIC DNA]</scope>
    <source>
        <strain evidence="5 6">JCM 19897</strain>
    </source>
</reference>
<evidence type="ECO:0000259" key="4">
    <source>
        <dbReference type="Pfam" id="PF25954"/>
    </source>
</evidence>
<evidence type="ECO:0000256" key="1">
    <source>
        <dbReference type="SAM" id="Coils"/>
    </source>
</evidence>
<keyword evidence="6" id="KW-1185">Reference proteome</keyword>
<organism evidence="5 6">
    <name type="scientific">Pseudaminobacter soli</name>
    <name type="common">ex Li et al. 2025</name>
    <dbReference type="NCBI Taxonomy" id="1295366"/>
    <lineage>
        <taxon>Bacteria</taxon>
        <taxon>Pseudomonadati</taxon>
        <taxon>Pseudomonadota</taxon>
        <taxon>Alphaproteobacteria</taxon>
        <taxon>Hyphomicrobiales</taxon>
        <taxon>Phyllobacteriaceae</taxon>
        <taxon>Pseudaminobacter</taxon>
    </lineage>
</organism>
<evidence type="ECO:0000259" key="3">
    <source>
        <dbReference type="Pfam" id="PF25917"/>
    </source>
</evidence>
<dbReference type="Pfam" id="PF25917">
    <property type="entry name" value="BSH_RND"/>
    <property type="match status" value="1"/>
</dbReference>
<evidence type="ECO:0000313" key="5">
    <source>
        <dbReference type="EMBL" id="PSJ62287.1"/>
    </source>
</evidence>
<gene>
    <name evidence="5" type="ORF">C7I85_08240</name>
</gene>
<feature type="domain" description="Multidrug resistance protein MdtA-like alpha-helical hairpin" evidence="2">
    <location>
        <begin position="118"/>
        <end position="184"/>
    </location>
</feature>
<evidence type="ECO:0000259" key="2">
    <source>
        <dbReference type="Pfam" id="PF25876"/>
    </source>
</evidence>
<dbReference type="Gene3D" id="1.10.287.470">
    <property type="entry name" value="Helix hairpin bin"/>
    <property type="match status" value="2"/>
</dbReference>
<dbReference type="Gene3D" id="2.40.50.100">
    <property type="match status" value="1"/>
</dbReference>
<feature type="coiled-coil region" evidence="1">
    <location>
        <begin position="82"/>
        <end position="137"/>
    </location>
</feature>
<dbReference type="InterPro" id="IPR058624">
    <property type="entry name" value="MdtA-like_HH"/>
</dbReference>
<sequence>MFKFIRSTATVLAVVLGIAGLSLVLYAWRLPPFTGGVQVTENAYVRGYVTIVSPQLSGYVTEVPVSDYETVKAGQLLVQLDKRIFEQKLKQAQATLASQKAALTGSTQQELSAKANIQVSEAQLESSNAALKRAQANWNRVEPLVKKGVSTVSDSDQARAALDQARAAVSQGEAALEVAHQQLETILVNRGSLQAAVASAEAAVKLADIDLQNTRIVAPRDGRLGEVAVRIGQYVSAGTQLMTIVPKDAWVIANFKETQIHGLTIGQQVTFTVDALENRTMRGHVERLSPAAGSEFSVLKPDNATGNFTKVAQRISVRISVDPDQDHVADLVPGMSVVVSAGS</sequence>
<dbReference type="AlphaFoldDB" id="A0A2P7SII3"/>
<dbReference type="OrthoDB" id="9811754at2"/>
<feature type="domain" description="Multidrug resistance protein MdtA-like barrel-sandwich hybrid" evidence="3">
    <location>
        <begin position="52"/>
        <end position="245"/>
    </location>
</feature>
<dbReference type="Gene3D" id="2.40.30.170">
    <property type="match status" value="1"/>
</dbReference>
<protein>
    <submittedName>
        <fullName evidence="5">Hemolysin secretion protein D</fullName>
    </submittedName>
</protein>
<dbReference type="GO" id="GO:0015562">
    <property type="term" value="F:efflux transmembrane transporter activity"/>
    <property type="evidence" value="ECO:0007669"/>
    <property type="project" value="InterPro"/>
</dbReference>
<feature type="domain" description="CusB-like beta-barrel" evidence="4">
    <location>
        <begin position="250"/>
        <end position="292"/>
    </location>
</feature>
<dbReference type="EMBL" id="PXYL01000003">
    <property type="protein sequence ID" value="PSJ62287.1"/>
    <property type="molecule type" value="Genomic_DNA"/>
</dbReference>
<dbReference type="InterPro" id="IPR050739">
    <property type="entry name" value="MFP"/>
</dbReference>